<dbReference type="AlphaFoldDB" id="A0A3S1BKJ5"/>
<gene>
    <name evidence="2" type="ORF">EGW08_006337</name>
</gene>
<evidence type="ECO:0000313" key="2">
    <source>
        <dbReference type="EMBL" id="RUS85934.1"/>
    </source>
</evidence>
<protein>
    <submittedName>
        <fullName evidence="2">Uncharacterized protein</fullName>
    </submittedName>
</protein>
<sequence>MAASTVLKMAVVALTVCVIAGTPVNTRVEKRLLKDVFDPVKDYASNAISDVQDWLSDDGEAPVFLKNTVDTITDLTGKAINGIQSWFSNDDSQAKNSELGEEMITRGKHLLQLAANLSQKAYEDAADPATRQKIKAALASVTEAATDVVNAGKTVIQNKGKITAAMRQSLQDLSAVAKNSLGPLSRSLNTTKNSVTSAGAALVVAGISAKDSAVALAAALNEMIETSDLISKANRELETVGKNLMSVGKGLFNAGRNIGKSIYNGAQNVAQASGLWTPSESD</sequence>
<comment type="caution">
    <text evidence="2">The sequence shown here is derived from an EMBL/GenBank/DDBJ whole genome shotgun (WGS) entry which is preliminary data.</text>
</comment>
<proteinExistence type="predicted"/>
<dbReference type="Proteomes" id="UP000271974">
    <property type="component" value="Unassembled WGS sequence"/>
</dbReference>
<feature type="signal peptide" evidence="1">
    <location>
        <begin position="1"/>
        <end position="21"/>
    </location>
</feature>
<dbReference type="OrthoDB" id="10447422at2759"/>
<keyword evidence="3" id="KW-1185">Reference proteome</keyword>
<dbReference type="EMBL" id="RQTK01000156">
    <property type="protein sequence ID" value="RUS85934.1"/>
    <property type="molecule type" value="Genomic_DNA"/>
</dbReference>
<keyword evidence="1" id="KW-0732">Signal</keyword>
<accession>A0A3S1BKJ5</accession>
<name>A0A3S1BKJ5_ELYCH</name>
<feature type="chain" id="PRO_5018533046" evidence="1">
    <location>
        <begin position="22"/>
        <end position="282"/>
    </location>
</feature>
<organism evidence="2 3">
    <name type="scientific">Elysia chlorotica</name>
    <name type="common">Eastern emerald elysia</name>
    <name type="synonym">Sea slug</name>
    <dbReference type="NCBI Taxonomy" id="188477"/>
    <lineage>
        <taxon>Eukaryota</taxon>
        <taxon>Metazoa</taxon>
        <taxon>Spiralia</taxon>
        <taxon>Lophotrochozoa</taxon>
        <taxon>Mollusca</taxon>
        <taxon>Gastropoda</taxon>
        <taxon>Heterobranchia</taxon>
        <taxon>Euthyneura</taxon>
        <taxon>Panpulmonata</taxon>
        <taxon>Sacoglossa</taxon>
        <taxon>Placobranchoidea</taxon>
        <taxon>Plakobranchidae</taxon>
        <taxon>Elysia</taxon>
    </lineage>
</organism>
<reference evidence="2 3" key="1">
    <citation type="submission" date="2019-01" db="EMBL/GenBank/DDBJ databases">
        <title>A draft genome assembly of the solar-powered sea slug Elysia chlorotica.</title>
        <authorList>
            <person name="Cai H."/>
            <person name="Li Q."/>
            <person name="Fang X."/>
            <person name="Li J."/>
            <person name="Curtis N.E."/>
            <person name="Altenburger A."/>
            <person name="Shibata T."/>
            <person name="Feng M."/>
            <person name="Maeda T."/>
            <person name="Schwartz J.A."/>
            <person name="Shigenobu S."/>
            <person name="Lundholm N."/>
            <person name="Nishiyama T."/>
            <person name="Yang H."/>
            <person name="Hasebe M."/>
            <person name="Li S."/>
            <person name="Pierce S.K."/>
            <person name="Wang J."/>
        </authorList>
    </citation>
    <scope>NUCLEOTIDE SEQUENCE [LARGE SCALE GENOMIC DNA]</scope>
    <source>
        <strain evidence="2">EC2010</strain>
        <tissue evidence="2">Whole organism of an adult</tissue>
    </source>
</reference>
<evidence type="ECO:0000313" key="3">
    <source>
        <dbReference type="Proteomes" id="UP000271974"/>
    </source>
</evidence>
<evidence type="ECO:0000256" key="1">
    <source>
        <dbReference type="SAM" id="SignalP"/>
    </source>
</evidence>